<reference evidence="2" key="1">
    <citation type="submission" date="2020-11" db="EMBL/GenBank/DDBJ databases">
        <authorList>
            <person name="Tran Van P."/>
        </authorList>
    </citation>
    <scope>NUCLEOTIDE SEQUENCE</scope>
</reference>
<evidence type="ECO:0000256" key="1">
    <source>
        <dbReference type="SAM" id="MobiDB-lite"/>
    </source>
</evidence>
<accession>A0A7R8XAS5</accession>
<feature type="region of interest" description="Disordered" evidence="1">
    <location>
        <begin position="271"/>
        <end position="298"/>
    </location>
</feature>
<gene>
    <name evidence="2" type="ORF">DSTB1V02_LOCUS6094</name>
</gene>
<name>A0A7R8XAS5_9CRUS</name>
<sequence length="298" mass="33137">MDASPVNKVCHLEQQHMNLILSKSSSNGKEKMNSSHYAIMLKSGVTRKGRTTLCTILAATGVEPSNRGERVCVTSKHKDRKNVDKSVLLASWPDCISQVLHRVQNMSSPLERKALITRKDLHNIMANYGLKKKCDKMNQNDSMHVPSDEKTGFVQSQHDVLMAEADLHLNSTHSSLESESANTSKARTSTGASSELLLKLNMVGVEDKANKNKLHGVINFAELCTEDGRSCVVYKQKLQLPANKFDEMLQTPDRQGFYICVFAYSDPGRVGHLTPTREASMEDTEDDDEDGHPPVVIR</sequence>
<evidence type="ECO:0000313" key="3">
    <source>
        <dbReference type="Proteomes" id="UP000677054"/>
    </source>
</evidence>
<feature type="compositionally biased region" description="Acidic residues" evidence="1">
    <location>
        <begin position="281"/>
        <end position="290"/>
    </location>
</feature>
<dbReference type="EMBL" id="LR900594">
    <property type="protein sequence ID" value="CAD7246238.1"/>
    <property type="molecule type" value="Genomic_DNA"/>
</dbReference>
<organism evidence="2">
    <name type="scientific">Darwinula stevensoni</name>
    <dbReference type="NCBI Taxonomy" id="69355"/>
    <lineage>
        <taxon>Eukaryota</taxon>
        <taxon>Metazoa</taxon>
        <taxon>Ecdysozoa</taxon>
        <taxon>Arthropoda</taxon>
        <taxon>Crustacea</taxon>
        <taxon>Oligostraca</taxon>
        <taxon>Ostracoda</taxon>
        <taxon>Podocopa</taxon>
        <taxon>Podocopida</taxon>
        <taxon>Darwinulocopina</taxon>
        <taxon>Darwinuloidea</taxon>
        <taxon>Darwinulidae</taxon>
        <taxon>Darwinula</taxon>
    </lineage>
</organism>
<dbReference type="Proteomes" id="UP000677054">
    <property type="component" value="Unassembled WGS sequence"/>
</dbReference>
<evidence type="ECO:0000313" key="2">
    <source>
        <dbReference type="EMBL" id="CAD7246238.1"/>
    </source>
</evidence>
<dbReference type="AlphaFoldDB" id="A0A7R8XAS5"/>
<dbReference type="EMBL" id="CAJPEV010001077">
    <property type="protein sequence ID" value="CAG0890567.1"/>
    <property type="molecule type" value="Genomic_DNA"/>
</dbReference>
<protein>
    <submittedName>
        <fullName evidence="2">Uncharacterized protein</fullName>
    </submittedName>
</protein>
<keyword evidence="3" id="KW-1185">Reference proteome</keyword>
<proteinExistence type="predicted"/>